<dbReference type="AlphaFoldDB" id="A0A0K0DB98"/>
<reference evidence="1" key="1">
    <citation type="submission" date="2012-09" db="EMBL/GenBank/DDBJ databases">
        <authorList>
            <person name="Martin A.A."/>
        </authorList>
    </citation>
    <scope>NUCLEOTIDE SEQUENCE</scope>
</reference>
<dbReference type="STRING" id="6313.A0A0K0DB98"/>
<organism evidence="1 2">
    <name type="scientific">Angiostrongylus cantonensis</name>
    <name type="common">Rat lungworm</name>
    <dbReference type="NCBI Taxonomy" id="6313"/>
    <lineage>
        <taxon>Eukaryota</taxon>
        <taxon>Metazoa</taxon>
        <taxon>Ecdysozoa</taxon>
        <taxon>Nematoda</taxon>
        <taxon>Chromadorea</taxon>
        <taxon>Rhabditida</taxon>
        <taxon>Rhabditina</taxon>
        <taxon>Rhabditomorpha</taxon>
        <taxon>Strongyloidea</taxon>
        <taxon>Metastrongylidae</taxon>
        <taxon>Angiostrongylus</taxon>
    </lineage>
</organism>
<dbReference type="WBParaSite" id="ACAC_0000766501-mRNA-1">
    <property type="protein sequence ID" value="ACAC_0000766501-mRNA-1"/>
    <property type="gene ID" value="ACAC_0000766501"/>
</dbReference>
<accession>A0A0K0DB98</accession>
<proteinExistence type="predicted"/>
<protein>
    <submittedName>
        <fullName evidence="2">HEAT repeat-containing protein 1</fullName>
    </submittedName>
</protein>
<keyword evidence="1" id="KW-1185">Reference proteome</keyword>
<evidence type="ECO:0000313" key="2">
    <source>
        <dbReference type="WBParaSite" id="ACAC_0000766501-mRNA-1"/>
    </source>
</evidence>
<evidence type="ECO:0000313" key="1">
    <source>
        <dbReference type="Proteomes" id="UP000035642"/>
    </source>
</evidence>
<dbReference type="Proteomes" id="UP000035642">
    <property type="component" value="Unassembled WGS sequence"/>
</dbReference>
<name>A0A0K0DB98_ANGCA</name>
<reference evidence="2" key="2">
    <citation type="submission" date="2017-02" db="UniProtKB">
        <authorList>
            <consortium name="WormBaseParasite"/>
        </authorList>
    </citation>
    <scope>IDENTIFICATION</scope>
</reference>
<sequence>MLKAKFRVSKAAAYRITKQRRQQTTKSISRSHISLKKVFFSHVFFLRSSVLWEPEYDTLCLLAYRQICLVPIRIVLSLDDVKELLPQILDSVKKLILATPDITIRKLAVQIIDIISVN</sequence>